<evidence type="ECO:0000256" key="1">
    <source>
        <dbReference type="ARBA" id="ARBA00022723"/>
    </source>
</evidence>
<keyword evidence="3" id="KW-0464">Manganese</keyword>
<evidence type="ECO:0000256" key="2">
    <source>
        <dbReference type="ARBA" id="ARBA00022801"/>
    </source>
</evidence>
<evidence type="ECO:0000313" key="7">
    <source>
        <dbReference type="Proteomes" id="UP000726170"/>
    </source>
</evidence>
<reference evidence="6 7" key="1">
    <citation type="submission" date="2021-06" db="EMBL/GenBank/DDBJ databases">
        <authorList>
            <person name="Sun Q."/>
            <person name="Li D."/>
        </authorList>
    </citation>
    <scope>NUCLEOTIDE SEQUENCE [LARGE SCALE GENOMIC DNA]</scope>
    <source>
        <strain evidence="6 7">MSJ-11</strain>
    </source>
</reference>
<keyword evidence="2 6" id="KW-0378">Hydrolase</keyword>
<evidence type="ECO:0000259" key="5">
    <source>
        <dbReference type="PROSITE" id="PS51371"/>
    </source>
</evidence>
<dbReference type="EC" id="3.6.1.1" evidence="6"/>
<gene>
    <name evidence="6" type="ORF">KQI86_01630</name>
</gene>
<evidence type="ECO:0000256" key="3">
    <source>
        <dbReference type="ARBA" id="ARBA00023211"/>
    </source>
</evidence>
<dbReference type="SMART" id="SM01131">
    <property type="entry name" value="DHHA2"/>
    <property type="match status" value="1"/>
</dbReference>
<evidence type="ECO:0000256" key="4">
    <source>
        <dbReference type="PROSITE-ProRule" id="PRU00703"/>
    </source>
</evidence>
<accession>A0ABS6EDZ6</accession>
<organism evidence="6 7">
    <name type="scientific">Clostridium mobile</name>
    <dbReference type="NCBI Taxonomy" id="2841512"/>
    <lineage>
        <taxon>Bacteria</taxon>
        <taxon>Bacillati</taxon>
        <taxon>Bacillota</taxon>
        <taxon>Clostridia</taxon>
        <taxon>Eubacteriales</taxon>
        <taxon>Clostridiaceae</taxon>
        <taxon>Clostridium</taxon>
    </lineage>
</organism>
<keyword evidence="1" id="KW-0479">Metal-binding</keyword>
<dbReference type="InterPro" id="IPR010766">
    <property type="entry name" value="DRTGG"/>
</dbReference>
<comment type="caution">
    <text evidence="6">The sequence shown here is derived from an EMBL/GenBank/DDBJ whole genome shotgun (WGS) entry which is preliminary data.</text>
</comment>
<dbReference type="NCBIfam" id="NF011442">
    <property type="entry name" value="PRK14869.1-4"/>
    <property type="match status" value="1"/>
</dbReference>
<dbReference type="Proteomes" id="UP000726170">
    <property type="component" value="Unassembled WGS sequence"/>
</dbReference>
<dbReference type="NCBIfam" id="NF011443">
    <property type="entry name" value="PRK14869.1-5"/>
    <property type="match status" value="1"/>
</dbReference>
<dbReference type="Pfam" id="PF02833">
    <property type="entry name" value="DHHA2"/>
    <property type="match status" value="1"/>
</dbReference>
<dbReference type="InterPro" id="IPR001667">
    <property type="entry name" value="DDH_dom"/>
</dbReference>
<keyword evidence="4" id="KW-0129">CBS domain</keyword>
<name>A0ABS6EDZ6_9CLOT</name>
<dbReference type="NCBIfam" id="NF011441">
    <property type="entry name" value="PRK14869.1-3"/>
    <property type="match status" value="1"/>
</dbReference>
<proteinExistence type="predicted"/>
<dbReference type="NCBIfam" id="NF003877">
    <property type="entry name" value="PRK05427.1"/>
    <property type="match status" value="1"/>
</dbReference>
<dbReference type="SMART" id="SM00116">
    <property type="entry name" value="CBS"/>
    <property type="match status" value="2"/>
</dbReference>
<dbReference type="EMBL" id="JAHLQF010000001">
    <property type="protein sequence ID" value="MBU5483007.1"/>
    <property type="molecule type" value="Genomic_DNA"/>
</dbReference>
<keyword evidence="7" id="KW-1185">Reference proteome</keyword>
<dbReference type="Pfam" id="PF01368">
    <property type="entry name" value="DHH"/>
    <property type="match status" value="1"/>
</dbReference>
<dbReference type="PANTHER" id="PTHR12112:SF22">
    <property type="entry name" value="MANGANESE-DEPENDENT INORGANIC PYROPHOSPHATASE-RELATED"/>
    <property type="match status" value="1"/>
</dbReference>
<dbReference type="PROSITE" id="PS51371">
    <property type="entry name" value="CBS"/>
    <property type="match status" value="2"/>
</dbReference>
<dbReference type="InterPro" id="IPR004097">
    <property type="entry name" value="DHHA2"/>
</dbReference>
<dbReference type="Pfam" id="PF07085">
    <property type="entry name" value="DRTGG"/>
    <property type="match status" value="1"/>
</dbReference>
<dbReference type="InterPro" id="IPR000644">
    <property type="entry name" value="CBS_dom"/>
</dbReference>
<feature type="domain" description="CBS" evidence="5">
    <location>
        <begin position="72"/>
        <end position="129"/>
    </location>
</feature>
<evidence type="ECO:0000313" key="6">
    <source>
        <dbReference type="EMBL" id="MBU5483007.1"/>
    </source>
</evidence>
<sequence>MEKVYISGHKHPDTDSICSAIAYAEFKNRTTSLKAIPIRLGDLNRETQFVLDYFGVSSPEFVETVKPQIKDLKFDIMPPIHPETSLKMAWSLMKKHEVKTLTVVDDNDKLIGLASITNITSTYMDIWDNAILSKSNTTLENIMETLSAEYIYMSKSVKPFTGKIVITAMHPDNAREMIEEGDIVICGDREDAQKMTLECKASLMIITGKNEVSDNILKQAQEIGCSIIITPYDTFTAARLIPQSIPVKYVMSRENLVIFNEEDLIEDAKDIMIETRYRSYPIINGENKVLGSVSRYHLISKNKKKIILVDHNEKAQSVPGLEDAEILEIIDHHRIGDIQTGSPIYFRNEPVGCTATIVSSIFFENGIRPSKKIAGILASAIISDTLLFKSPTSTNTDKIMLKRLSEIADIDVDTFAQEMFKAGTSLQGKTVDEIFNQDFKIFKMSSLRVGVGQIITMDREGFDLIKDDMVSYMENKTEMENFDLLVLIVTDLLRDGSELLATGKEKHIVAKAFNKQFVGNSIYAPGVMSRKKQVIPPLTTASTENN</sequence>
<dbReference type="GO" id="GO:0004427">
    <property type="term" value="F:inorganic diphosphate phosphatase activity"/>
    <property type="evidence" value="ECO:0007669"/>
    <property type="project" value="UniProtKB-EC"/>
</dbReference>
<dbReference type="Pfam" id="PF00571">
    <property type="entry name" value="CBS"/>
    <property type="match status" value="2"/>
</dbReference>
<protein>
    <submittedName>
        <fullName evidence="6">Manganese-dependent inorganic diphosphatase</fullName>
        <ecNumber evidence="6">3.6.1.1</ecNumber>
    </submittedName>
</protein>
<dbReference type="PANTHER" id="PTHR12112">
    <property type="entry name" value="BNIP - RELATED"/>
    <property type="match status" value="1"/>
</dbReference>
<feature type="domain" description="CBS" evidence="5">
    <location>
        <begin position="251"/>
        <end position="308"/>
    </location>
</feature>